<dbReference type="RefSeq" id="WP_201375845.1">
    <property type="nucleotide sequence ID" value="NZ_BNJG01000003.1"/>
</dbReference>
<organism evidence="1 2">
    <name type="scientific">Ktedonobacter robiniae</name>
    <dbReference type="NCBI Taxonomy" id="2778365"/>
    <lineage>
        <taxon>Bacteria</taxon>
        <taxon>Bacillati</taxon>
        <taxon>Chloroflexota</taxon>
        <taxon>Ktedonobacteria</taxon>
        <taxon>Ktedonobacterales</taxon>
        <taxon>Ktedonobacteraceae</taxon>
        <taxon>Ktedonobacter</taxon>
    </lineage>
</organism>
<keyword evidence="2" id="KW-1185">Reference proteome</keyword>
<evidence type="ECO:0000313" key="2">
    <source>
        <dbReference type="Proteomes" id="UP000654345"/>
    </source>
</evidence>
<comment type="caution">
    <text evidence="1">The sequence shown here is derived from an EMBL/GenBank/DDBJ whole genome shotgun (WGS) entry which is preliminary data.</text>
</comment>
<dbReference type="EMBL" id="BNJG01000003">
    <property type="protein sequence ID" value="GHO59678.1"/>
    <property type="molecule type" value="Genomic_DNA"/>
</dbReference>
<accession>A0ABQ3V3V5</accession>
<evidence type="ECO:0000313" key="1">
    <source>
        <dbReference type="EMBL" id="GHO59678.1"/>
    </source>
</evidence>
<gene>
    <name evidence="1" type="ORF">KSB_81530</name>
</gene>
<protein>
    <submittedName>
        <fullName evidence="1">Uncharacterized protein</fullName>
    </submittedName>
</protein>
<dbReference type="Proteomes" id="UP000654345">
    <property type="component" value="Unassembled WGS sequence"/>
</dbReference>
<name>A0ABQ3V3V5_9CHLR</name>
<sequence length="240" mass="26983">MHDLLARAIAAHGGLDRWNTFKGVTATIVTGGGLWPMKGIEQDPNPREETVTLHEETASVSPFGQPDWHTAFTPDRIAIETTMGAVVSERLDPRASFVGHAMNTPWDPLQRAYFNGYAMWTYLTTPFLLAMPGFEVAEIAPWQEGGELWRGLRARFPDAIASHSKEQDFYFGDDFLLRRHDYHVDVAGGFPTAQYVSDIVEVEGLRFPARRRAYVRGPGLKPIRDLLLVSIDLSHFRLTT</sequence>
<proteinExistence type="predicted"/>
<reference evidence="1 2" key="1">
    <citation type="journal article" date="2021" name="Int. J. Syst. Evol. Microbiol.">
        <title>Reticulibacter mediterranei gen. nov., sp. nov., within the new family Reticulibacteraceae fam. nov., and Ktedonospora formicarum gen. nov., sp. nov., Ktedonobacter robiniae sp. nov., Dictyobacter formicarum sp. nov. and Dictyobacter arantiisoli sp. nov., belonging to the class Ktedonobacteria.</title>
        <authorList>
            <person name="Yabe S."/>
            <person name="Zheng Y."/>
            <person name="Wang C.M."/>
            <person name="Sakai Y."/>
            <person name="Abe K."/>
            <person name="Yokota A."/>
            <person name="Donadio S."/>
            <person name="Cavaletti L."/>
            <person name="Monciardini P."/>
        </authorList>
    </citation>
    <scope>NUCLEOTIDE SEQUENCE [LARGE SCALE GENOMIC DNA]</scope>
    <source>
        <strain evidence="1 2">SOSP1-30</strain>
    </source>
</reference>